<dbReference type="AlphaFoldDB" id="A0A7J0A1Y4"/>
<comment type="caution">
    <text evidence="1">The sequence shown here is derived from an EMBL/GenBank/DDBJ whole genome shotgun (WGS) entry which is preliminary data.</text>
</comment>
<evidence type="ECO:0000313" key="2">
    <source>
        <dbReference type="Proteomes" id="UP000491181"/>
    </source>
</evidence>
<gene>
    <name evidence="1" type="ORF">IMSAGC001_01589</name>
</gene>
<name>A0A7J0A1Y4_9BACE</name>
<evidence type="ECO:0000313" key="1">
    <source>
        <dbReference type="EMBL" id="GFH86182.1"/>
    </source>
</evidence>
<protein>
    <submittedName>
        <fullName evidence="1">Uncharacterized protein</fullName>
    </submittedName>
</protein>
<dbReference type="EMBL" id="BLLS01000031">
    <property type="protein sequence ID" value="GFH86182.1"/>
    <property type="molecule type" value="Genomic_DNA"/>
</dbReference>
<reference evidence="1 2" key="1">
    <citation type="journal article" date="2020" name="Microbiome">
        <title>Single-cell genomics of uncultured bacteria reveals dietary fiber responders in the mouse gut microbiota.</title>
        <authorList>
            <person name="Chijiiwa R."/>
            <person name="Hosokawa M."/>
            <person name="Kogawa M."/>
            <person name="Nishikawa Y."/>
            <person name="Ide K."/>
            <person name="Sakanashi C."/>
            <person name="Takahashi K."/>
            <person name="Takeyama H."/>
        </authorList>
    </citation>
    <scope>NUCLEOTIDE SEQUENCE [LARGE SCALE GENOMIC DNA]</scope>
    <source>
        <strain evidence="1">IMSAGC_001</strain>
    </source>
</reference>
<sequence>MKANFVIFAPCFKHLLRQKDIRPSTNGLSMSIINYNSWDYYKIS</sequence>
<accession>A0A7J0A1Y4</accession>
<proteinExistence type="predicted"/>
<organism evidence="1 2">
    <name type="scientific">Bacteroides acidifaciens</name>
    <dbReference type="NCBI Taxonomy" id="85831"/>
    <lineage>
        <taxon>Bacteria</taxon>
        <taxon>Pseudomonadati</taxon>
        <taxon>Bacteroidota</taxon>
        <taxon>Bacteroidia</taxon>
        <taxon>Bacteroidales</taxon>
        <taxon>Bacteroidaceae</taxon>
        <taxon>Bacteroides</taxon>
    </lineage>
</organism>
<dbReference type="Proteomes" id="UP000491181">
    <property type="component" value="Unassembled WGS sequence"/>
</dbReference>